<evidence type="ECO:0000256" key="5">
    <source>
        <dbReference type="ARBA" id="ARBA00022529"/>
    </source>
</evidence>
<evidence type="ECO:0000256" key="8">
    <source>
        <dbReference type="ARBA" id="ARBA00023022"/>
    </source>
</evidence>
<feature type="domain" description="Lipid-binding serum glycoprotein N-terminal" evidence="15">
    <location>
        <begin position="28"/>
        <end position="251"/>
    </location>
</feature>
<keyword evidence="13 14" id="KW-0732">Signal</keyword>
<keyword evidence="6 13" id="KW-0399">Innate immunity</keyword>
<dbReference type="AlphaFoldDB" id="A0A2D4LHJ8"/>
<name>A0A2D4LHJ8_9SAUR</name>
<evidence type="ECO:0000259" key="15">
    <source>
        <dbReference type="SMART" id="SM00328"/>
    </source>
</evidence>
<evidence type="ECO:0000259" key="16">
    <source>
        <dbReference type="SMART" id="SM00329"/>
    </source>
</evidence>
<evidence type="ECO:0000256" key="1">
    <source>
        <dbReference type="ARBA" id="ARBA00004613"/>
    </source>
</evidence>
<reference evidence="17" key="2">
    <citation type="submission" date="2017-11" db="EMBL/GenBank/DDBJ databases">
        <title>Coralsnake Venomics: Analyses of Venom Gland Transcriptomes and Proteomes of Six Brazilian Taxa.</title>
        <authorList>
            <person name="Aird S.D."/>
            <person name="Jorge da Silva N."/>
            <person name="Qiu L."/>
            <person name="Villar-Briones A."/>
            <person name="Aparecida-Saddi V."/>
            <person name="Campos-Telles M.P."/>
            <person name="Grau M."/>
            <person name="Mikheyev A.S."/>
        </authorList>
    </citation>
    <scope>NUCLEOTIDE SEQUENCE</scope>
    <source>
        <tissue evidence="17">Venom_gland</tissue>
    </source>
</reference>
<feature type="signal peptide" evidence="14">
    <location>
        <begin position="1"/>
        <end position="20"/>
    </location>
</feature>
<evidence type="ECO:0000256" key="9">
    <source>
        <dbReference type="ARBA" id="ARBA00023157"/>
    </source>
</evidence>
<dbReference type="Gene3D" id="3.15.20.10">
    <property type="entry name" value="Bactericidal permeability-increasing protein, domain 2"/>
    <property type="match status" value="1"/>
</dbReference>
<dbReference type="PIRSF" id="PIRSF002417">
    <property type="entry name" value="Lipid_binding_protein"/>
    <property type="match status" value="1"/>
</dbReference>
<feature type="domain" description="Lipid-binding serum glycoprotein C-terminal" evidence="16">
    <location>
        <begin position="266"/>
        <end position="469"/>
    </location>
</feature>
<dbReference type="FunFam" id="3.15.20.10:FF:000001">
    <property type="entry name" value="Phospholipid transfer protein"/>
    <property type="match status" value="1"/>
</dbReference>
<dbReference type="InterPro" id="IPR017942">
    <property type="entry name" value="Lipid-bd_serum_glycop_N"/>
</dbReference>
<keyword evidence="8 13" id="KW-0044">Antibiotic</keyword>
<proteinExistence type="inferred from homology"/>
<dbReference type="GO" id="GO:0031663">
    <property type="term" value="P:lipopolysaccharide-mediated signaling pathway"/>
    <property type="evidence" value="ECO:0007669"/>
    <property type="project" value="TreeGrafter"/>
</dbReference>
<dbReference type="InterPro" id="IPR030675">
    <property type="entry name" value="BPI/LBP"/>
</dbReference>
<comment type="function">
    <text evidence="13">The cytotoxic action of BPI is limited to many species of Gram-negative bacteria; this specificity may be explained by a strong affinity of the very basic N-terminal half for the negatively charged lipopolysaccharides that are unique to the Gram-negative bacterial outer envelope.</text>
</comment>
<dbReference type="GO" id="GO:0005615">
    <property type="term" value="C:extracellular space"/>
    <property type="evidence" value="ECO:0007669"/>
    <property type="project" value="UniProtKB-UniRule"/>
</dbReference>
<feature type="chain" id="PRO_5013844356" description="Bactericidal permeability-increasing protein" evidence="14">
    <location>
        <begin position="21"/>
        <end position="474"/>
    </location>
</feature>
<evidence type="ECO:0000256" key="13">
    <source>
        <dbReference type="RuleBase" id="RU369039"/>
    </source>
</evidence>
<sequence length="474" mass="52373">MRRESLLVLGICWLLPSSEGVNPGFAGRITKKGLDYACQEGVATLQKDLPAITLSEFSGSYRVKMIGNVNYRFYSLNIRRFELLHSTIEPMPGQGLRVSISNALAEMTGRWELKKRWLKDDGSFELKVDGISISVGLKLGSDGTGRPTVTTLDCNTHISNVDIDISGKWEWLYNLFERKVESAFKAVMESKICEIVRMSVNSRLQSHLQSLPVTANIDHASSIDYSLVGPPVATSQCIDVDLKGEFFSAAHRSPAPFPPPPISFPVDPNRMVQFGISTYFFNTAGDVYYKSGSLTFWIVDEMIPQEVKIRLNTSSFQPFIPQIKKLYPNMAMKLKVSPSSVPTLSISPETLSLTPSVDIQAFAILPDSSLAPLFVIGATSPVSAKIDVNSTRIFGNLKLGRLKFSLKHSDVGIFSVQLLESLINFLTGSILIPQMNARLAEGFPLPLLDQLELSNPVLQAHQDFLVFASDVRYG</sequence>
<accession>A0A2D4LHJ8</accession>
<comment type="domain">
    <text evidence="13">The N-terminal region may be exposed to the interior of the granule, whereas the C-terminal portion may be embedded in the membrane. During phagocytosis and degranulation, proteases may be released and activated and cleave BPI at the junction of the N- and C-terminal portions of the molecule, providing controlled release of the N-terminal antibacterial fragment when bacteria are ingested.</text>
</comment>
<dbReference type="InterPro" id="IPR032942">
    <property type="entry name" value="BPI/LBP/Plunc"/>
</dbReference>
<dbReference type="SMART" id="SM00329">
    <property type="entry name" value="BPI2"/>
    <property type="match status" value="1"/>
</dbReference>
<dbReference type="CDD" id="cd00025">
    <property type="entry name" value="BPI1"/>
    <property type="match status" value="1"/>
</dbReference>
<dbReference type="InterPro" id="IPR017943">
    <property type="entry name" value="Bactericidal_perm-incr_a/b_dom"/>
</dbReference>
<organism evidence="17">
    <name type="scientific">Micrurus spixii</name>
    <name type="common">Amazon coral snake</name>
    <dbReference type="NCBI Taxonomy" id="129469"/>
    <lineage>
        <taxon>Eukaryota</taxon>
        <taxon>Metazoa</taxon>
        <taxon>Chordata</taxon>
        <taxon>Craniata</taxon>
        <taxon>Vertebrata</taxon>
        <taxon>Euteleostomi</taxon>
        <taxon>Lepidosauria</taxon>
        <taxon>Squamata</taxon>
        <taxon>Bifurcata</taxon>
        <taxon>Unidentata</taxon>
        <taxon>Episquamata</taxon>
        <taxon>Toxicofera</taxon>
        <taxon>Serpentes</taxon>
        <taxon>Colubroidea</taxon>
        <taxon>Elapidae</taxon>
        <taxon>Elapinae</taxon>
        <taxon>Micrurus</taxon>
    </lineage>
</organism>
<comment type="domain">
    <text evidence="13">The N- and C-terminal barrels adopt an identical fold despite having only 13% of conserved residues.</text>
</comment>
<evidence type="ECO:0000256" key="2">
    <source>
        <dbReference type="ARBA" id="ARBA00007292"/>
    </source>
</evidence>
<dbReference type="SMART" id="SM00328">
    <property type="entry name" value="BPI1"/>
    <property type="match status" value="1"/>
</dbReference>
<evidence type="ECO:0000256" key="14">
    <source>
        <dbReference type="SAM" id="SignalP"/>
    </source>
</evidence>
<keyword evidence="10 13" id="KW-0325">Glycoprotein</keyword>
<dbReference type="InterPro" id="IPR001124">
    <property type="entry name" value="Lipid-bd_serum_glycop_C"/>
</dbReference>
<comment type="subunit">
    <text evidence="11 13">Monomer. Homodimer; disulfide-linked.</text>
</comment>
<evidence type="ECO:0000256" key="6">
    <source>
        <dbReference type="ARBA" id="ARBA00022588"/>
    </source>
</evidence>
<comment type="subcellular location">
    <subcellularLocation>
        <location evidence="1 13">Secreted</location>
    </subcellularLocation>
</comment>
<dbReference type="Gene3D" id="3.15.10.10">
    <property type="entry name" value="Bactericidal permeability-increasing protein, domain 1"/>
    <property type="match status" value="1"/>
</dbReference>
<protein>
    <recommendedName>
        <fullName evidence="3 13">Bactericidal permeability-increasing protein</fullName>
        <shortName evidence="13">BPI</shortName>
    </recommendedName>
</protein>
<dbReference type="Pfam" id="PF02886">
    <property type="entry name" value="LBP_BPI_CETP_C"/>
    <property type="match status" value="1"/>
</dbReference>
<dbReference type="PANTHER" id="PTHR10504:SF84">
    <property type="entry name" value="BACTERICIDAL PERMEABILITY-INCREASING PROTEIN"/>
    <property type="match status" value="1"/>
</dbReference>
<dbReference type="Pfam" id="PF01273">
    <property type="entry name" value="LBP_BPI_CETP"/>
    <property type="match status" value="1"/>
</dbReference>
<evidence type="ECO:0000256" key="7">
    <source>
        <dbReference type="ARBA" id="ARBA00022859"/>
    </source>
</evidence>
<dbReference type="GO" id="GO:0050829">
    <property type="term" value="P:defense response to Gram-negative bacterium"/>
    <property type="evidence" value="ECO:0007669"/>
    <property type="project" value="UniProtKB-UniRule"/>
</dbReference>
<dbReference type="FunFam" id="3.15.10.10:FF:000001">
    <property type="entry name" value="phospholipid transfer protein-like"/>
    <property type="match status" value="1"/>
</dbReference>
<keyword evidence="7 13" id="KW-0391">Immunity</keyword>
<dbReference type="EMBL" id="IACM01013887">
    <property type="protein sequence ID" value="LAB20356.1"/>
    <property type="molecule type" value="Transcribed_RNA"/>
</dbReference>
<dbReference type="SUPFAM" id="SSF55394">
    <property type="entry name" value="Bactericidal permeability-increasing protein, BPI"/>
    <property type="match status" value="2"/>
</dbReference>
<keyword evidence="9 12" id="KW-1015">Disulfide bond</keyword>
<evidence type="ECO:0000256" key="11">
    <source>
        <dbReference type="ARBA" id="ARBA00025943"/>
    </source>
</evidence>
<feature type="disulfide bond" evidence="12">
    <location>
        <begin position="154"/>
        <end position="193"/>
    </location>
</feature>
<evidence type="ECO:0000256" key="12">
    <source>
        <dbReference type="PIRSR" id="PIRSR002417-50"/>
    </source>
</evidence>
<dbReference type="PANTHER" id="PTHR10504">
    <property type="entry name" value="BACTERICIDAL PERMEABILITY-INCREASING BPI PROTEIN-RELATED"/>
    <property type="match status" value="1"/>
</dbReference>
<keyword evidence="4 13" id="KW-0964">Secreted</keyword>
<keyword evidence="5 13" id="KW-0929">Antimicrobial</keyword>
<dbReference type="CDD" id="cd00026">
    <property type="entry name" value="BPI2"/>
    <property type="match status" value="1"/>
</dbReference>
<dbReference type="GO" id="GO:0001530">
    <property type="term" value="F:lipopolysaccharide binding"/>
    <property type="evidence" value="ECO:0007669"/>
    <property type="project" value="TreeGrafter"/>
</dbReference>
<evidence type="ECO:0000313" key="17">
    <source>
        <dbReference type="EMBL" id="LAB20356.1"/>
    </source>
</evidence>
<evidence type="ECO:0000256" key="4">
    <source>
        <dbReference type="ARBA" id="ARBA00022525"/>
    </source>
</evidence>
<evidence type="ECO:0000256" key="3">
    <source>
        <dbReference type="ARBA" id="ARBA00017827"/>
    </source>
</evidence>
<reference evidence="17" key="1">
    <citation type="submission" date="2017-07" db="EMBL/GenBank/DDBJ databases">
        <authorList>
            <person name="Mikheyev A."/>
            <person name="Grau M."/>
        </authorList>
    </citation>
    <scope>NUCLEOTIDE SEQUENCE</scope>
    <source>
        <tissue evidence="17">Venom_gland</tissue>
    </source>
</reference>
<dbReference type="GO" id="GO:0045087">
    <property type="term" value="P:innate immune response"/>
    <property type="evidence" value="ECO:0007669"/>
    <property type="project" value="UniProtKB-UniRule"/>
</dbReference>
<comment type="similarity">
    <text evidence="2">Belongs to the BPI/LBP/Plunc superfamily. BPI/LBP family.</text>
</comment>
<evidence type="ECO:0000256" key="10">
    <source>
        <dbReference type="ARBA" id="ARBA00023180"/>
    </source>
</evidence>